<keyword evidence="1" id="KW-0812">Transmembrane</keyword>
<comment type="caution">
    <text evidence="2">The sequence shown here is derived from an EMBL/GenBank/DDBJ whole genome shotgun (WGS) entry which is preliminary data.</text>
</comment>
<dbReference type="EMBL" id="DRXE01000259">
    <property type="protein sequence ID" value="HHM68482.1"/>
    <property type="molecule type" value="Genomic_DNA"/>
</dbReference>
<keyword evidence="1" id="KW-0472">Membrane</keyword>
<gene>
    <name evidence="2" type="ORF">ENM28_07255</name>
</gene>
<keyword evidence="1" id="KW-1133">Transmembrane helix</keyword>
<accession>A0A7C5RF91</accession>
<evidence type="ECO:0000256" key="1">
    <source>
        <dbReference type="SAM" id="Phobius"/>
    </source>
</evidence>
<reference evidence="2" key="1">
    <citation type="journal article" date="2020" name="mSystems">
        <title>Genome- and Community-Level Interaction Insights into Carbon Utilization and Element Cycling Functions of Hydrothermarchaeota in Hydrothermal Sediment.</title>
        <authorList>
            <person name="Zhou Z."/>
            <person name="Liu Y."/>
            <person name="Xu W."/>
            <person name="Pan J."/>
            <person name="Luo Z.H."/>
            <person name="Li M."/>
        </authorList>
    </citation>
    <scope>NUCLEOTIDE SEQUENCE [LARGE SCALE GENOMIC DNA]</scope>
    <source>
        <strain evidence="2">SpSt-1071</strain>
    </source>
</reference>
<protein>
    <submittedName>
        <fullName evidence="2">Uncharacterized protein</fullName>
    </submittedName>
</protein>
<feature type="transmembrane region" description="Helical" evidence="1">
    <location>
        <begin position="39"/>
        <end position="64"/>
    </location>
</feature>
<name>A0A7C5RF91_9DEIN</name>
<organism evidence="2">
    <name type="scientific">Thermus caliditerrae</name>
    <dbReference type="NCBI Taxonomy" id="1330700"/>
    <lineage>
        <taxon>Bacteria</taxon>
        <taxon>Thermotogati</taxon>
        <taxon>Deinococcota</taxon>
        <taxon>Deinococci</taxon>
        <taxon>Thermales</taxon>
        <taxon>Thermaceae</taxon>
        <taxon>Thermus</taxon>
    </lineage>
</organism>
<feature type="transmembrane region" description="Helical" evidence="1">
    <location>
        <begin position="6"/>
        <end position="27"/>
    </location>
</feature>
<proteinExistence type="predicted"/>
<dbReference type="AlphaFoldDB" id="A0A7C5RF91"/>
<sequence>MGKAWLYLIGGLLSLTFSFGSFLWLAFGPEEAVERSMEGAFSLFNTLMFSTPLGLLLLIFGFFAGGGASPKDGGTTAAAGVAGAMLLGSKKDIVGF</sequence>
<evidence type="ECO:0000313" key="2">
    <source>
        <dbReference type="EMBL" id="HHM68482.1"/>
    </source>
</evidence>